<evidence type="ECO:0000256" key="1">
    <source>
        <dbReference type="SAM" id="SignalP"/>
    </source>
</evidence>
<evidence type="ECO:0008006" key="4">
    <source>
        <dbReference type="Google" id="ProtNLM"/>
    </source>
</evidence>
<reference evidence="2" key="1">
    <citation type="journal article" date="2014" name="Int. J. Syst. Evol. Microbiol.">
        <title>Complete genome sequence of Corynebacterium casei LMG S-19264T (=DSM 44701T), isolated from a smear-ripened cheese.</title>
        <authorList>
            <consortium name="US DOE Joint Genome Institute (JGI-PGF)"/>
            <person name="Walter F."/>
            <person name="Albersmeier A."/>
            <person name="Kalinowski J."/>
            <person name="Ruckert C."/>
        </authorList>
    </citation>
    <scope>NUCLEOTIDE SEQUENCE</scope>
    <source>
        <strain evidence="2">NBRC 110071</strain>
    </source>
</reference>
<dbReference type="AlphaFoldDB" id="A0AA37S8I9"/>
<evidence type="ECO:0000313" key="2">
    <source>
        <dbReference type="EMBL" id="GLQ31207.1"/>
    </source>
</evidence>
<protein>
    <recommendedName>
        <fullName evidence="4">YfiR family protein</fullName>
    </recommendedName>
</protein>
<feature type="signal peptide" evidence="1">
    <location>
        <begin position="1"/>
        <end position="20"/>
    </location>
</feature>
<dbReference type="Pfam" id="PF13689">
    <property type="entry name" value="DUF4154"/>
    <property type="match status" value="1"/>
</dbReference>
<dbReference type="RefSeq" id="WP_284380720.1">
    <property type="nucleotide sequence ID" value="NZ_BSNM01000011.1"/>
</dbReference>
<keyword evidence="3" id="KW-1185">Reference proteome</keyword>
<name>A0AA37S8I9_9GAMM</name>
<dbReference type="InterPro" id="IPR025293">
    <property type="entry name" value="YfiR/HmsC-like"/>
</dbReference>
<comment type="caution">
    <text evidence="2">The sequence shown here is derived from an EMBL/GenBank/DDBJ whole genome shotgun (WGS) entry which is preliminary data.</text>
</comment>
<gene>
    <name evidence="2" type="ORF">GCM10007876_16860</name>
</gene>
<accession>A0AA37S8I9</accession>
<keyword evidence="1" id="KW-0732">Signal</keyword>
<organism evidence="2 3">
    <name type="scientific">Litoribrevibacter albus</name>
    <dbReference type="NCBI Taxonomy" id="1473156"/>
    <lineage>
        <taxon>Bacteria</taxon>
        <taxon>Pseudomonadati</taxon>
        <taxon>Pseudomonadota</taxon>
        <taxon>Gammaproteobacteria</taxon>
        <taxon>Oceanospirillales</taxon>
        <taxon>Oceanospirillaceae</taxon>
        <taxon>Litoribrevibacter</taxon>
    </lineage>
</organism>
<evidence type="ECO:0000313" key="3">
    <source>
        <dbReference type="Proteomes" id="UP001161389"/>
    </source>
</evidence>
<feature type="chain" id="PRO_5041209548" description="YfiR family protein" evidence="1">
    <location>
        <begin position="21"/>
        <end position="178"/>
    </location>
</feature>
<dbReference type="EMBL" id="BSNM01000011">
    <property type="protein sequence ID" value="GLQ31207.1"/>
    <property type="molecule type" value="Genomic_DNA"/>
</dbReference>
<reference evidence="2" key="2">
    <citation type="submission" date="2023-01" db="EMBL/GenBank/DDBJ databases">
        <title>Draft genome sequence of Litoribrevibacter albus strain NBRC 110071.</title>
        <authorList>
            <person name="Sun Q."/>
            <person name="Mori K."/>
        </authorList>
    </citation>
    <scope>NUCLEOTIDE SEQUENCE</scope>
    <source>
        <strain evidence="2">NBRC 110071</strain>
    </source>
</reference>
<sequence>MPTLYSLLALFILCPSTVLSETIDKNKMLKIEAAYLYKFTKFIQWPDHLFEQSSNLNICLLGNELAPLNRLLSKGVSGKQSNGRTLQIYHYQTSLPQNNDPKCHLVYLDTVSAQSLEAKLNKTTTLLISSPHNEHKTESLIYLDIQQGKLVFFINQQHLDDSQLDINAALLSLARKHL</sequence>
<proteinExistence type="predicted"/>
<dbReference type="Proteomes" id="UP001161389">
    <property type="component" value="Unassembled WGS sequence"/>
</dbReference>